<dbReference type="EMBL" id="CAADEX010000079">
    <property type="protein sequence ID" value="VFJ59018.1"/>
    <property type="molecule type" value="Genomic_DNA"/>
</dbReference>
<gene>
    <name evidence="4" type="ORF">BECKDK2373B_GA0170837_107918</name>
    <name evidence="3" type="ORF">BECKDK2373C_GA0170839_103918</name>
</gene>
<organism evidence="4">
    <name type="scientific">Candidatus Kentrum sp. DK</name>
    <dbReference type="NCBI Taxonomy" id="2126562"/>
    <lineage>
        <taxon>Bacteria</taxon>
        <taxon>Pseudomonadati</taxon>
        <taxon>Pseudomonadota</taxon>
        <taxon>Gammaproteobacteria</taxon>
        <taxon>Candidatus Kentrum</taxon>
    </lineage>
</organism>
<evidence type="ECO:0000313" key="3">
    <source>
        <dbReference type="EMBL" id="VFJ53333.1"/>
    </source>
</evidence>
<comment type="similarity">
    <text evidence="1 2">Belongs to the phD/YefM antitoxin family.</text>
</comment>
<dbReference type="InterPro" id="IPR006442">
    <property type="entry name" value="Antitoxin_Phd/YefM"/>
</dbReference>
<dbReference type="EMBL" id="CAADEY010000039">
    <property type="protein sequence ID" value="VFJ53333.1"/>
    <property type="molecule type" value="Genomic_DNA"/>
</dbReference>
<dbReference type="Pfam" id="PF02604">
    <property type="entry name" value="PhdYeFM_antitox"/>
    <property type="match status" value="1"/>
</dbReference>
<dbReference type="AlphaFoldDB" id="A0A450SXX2"/>
<evidence type="ECO:0000313" key="4">
    <source>
        <dbReference type="EMBL" id="VFJ59018.1"/>
    </source>
</evidence>
<name>A0A450SXX2_9GAMM</name>
<sequence length="95" mass="11018">MRTITASDAEDRFGALLHAAQQEPVRITSEDRPVAIMLSGREYETFSLYERQRDQARKRALELLHQPLPEIPASLSEDEIMEMVNREIADYRMGR</sequence>
<protein>
    <recommendedName>
        <fullName evidence="2">Antitoxin</fullName>
    </recommendedName>
</protein>
<reference evidence="4" key="1">
    <citation type="submission" date="2019-02" db="EMBL/GenBank/DDBJ databases">
        <authorList>
            <person name="Gruber-Vodicka R. H."/>
            <person name="Seah K. B. B."/>
        </authorList>
    </citation>
    <scope>NUCLEOTIDE SEQUENCE</scope>
    <source>
        <strain evidence="3">BECK_DK161</strain>
        <strain evidence="4">BECK_DK47</strain>
    </source>
</reference>
<comment type="function">
    <text evidence="2">Antitoxin component of a type II toxin-antitoxin (TA) system.</text>
</comment>
<dbReference type="NCBIfam" id="TIGR01552">
    <property type="entry name" value="phd_fam"/>
    <property type="match status" value="1"/>
</dbReference>
<accession>A0A450SXX2</accession>
<dbReference type="SUPFAM" id="SSF143120">
    <property type="entry name" value="YefM-like"/>
    <property type="match status" value="1"/>
</dbReference>
<evidence type="ECO:0000256" key="1">
    <source>
        <dbReference type="ARBA" id="ARBA00009981"/>
    </source>
</evidence>
<dbReference type="InterPro" id="IPR036165">
    <property type="entry name" value="YefM-like_sf"/>
</dbReference>
<dbReference type="Gene3D" id="3.40.1620.10">
    <property type="entry name" value="YefM-like domain"/>
    <property type="match status" value="1"/>
</dbReference>
<proteinExistence type="inferred from homology"/>
<evidence type="ECO:0000256" key="2">
    <source>
        <dbReference type="RuleBase" id="RU362080"/>
    </source>
</evidence>